<dbReference type="GO" id="GO:0005763">
    <property type="term" value="C:mitochondrial small ribosomal subunit"/>
    <property type="evidence" value="ECO:0007669"/>
    <property type="project" value="TreeGrafter"/>
</dbReference>
<keyword evidence="2 5" id="KW-0689">Ribosomal protein</keyword>
<keyword evidence="3" id="KW-0687">Ribonucleoprotein</keyword>
<dbReference type="Proteomes" id="UP000481288">
    <property type="component" value="Unassembled WGS sequence"/>
</dbReference>
<evidence type="ECO:0000256" key="1">
    <source>
        <dbReference type="ARBA" id="ARBA00006640"/>
    </source>
</evidence>
<dbReference type="GO" id="GO:0070124">
    <property type="term" value="P:mitochondrial translational initiation"/>
    <property type="evidence" value="ECO:0007669"/>
    <property type="project" value="TreeGrafter"/>
</dbReference>
<evidence type="ECO:0000256" key="4">
    <source>
        <dbReference type="SAM" id="MobiDB-lite"/>
    </source>
</evidence>
<keyword evidence="6" id="KW-1185">Reference proteome</keyword>
<dbReference type="GO" id="GO:0003735">
    <property type="term" value="F:structural constituent of ribosome"/>
    <property type="evidence" value="ECO:0007669"/>
    <property type="project" value="InterPro"/>
</dbReference>
<dbReference type="EMBL" id="QGMG01000383">
    <property type="protein sequence ID" value="TVY54039.1"/>
    <property type="molecule type" value="Genomic_DNA"/>
</dbReference>
<comment type="similarity">
    <text evidence="1">Belongs to the bacterial ribosomal protein bS21 family.</text>
</comment>
<evidence type="ECO:0000256" key="2">
    <source>
        <dbReference type="ARBA" id="ARBA00022980"/>
    </source>
</evidence>
<feature type="region of interest" description="Disordered" evidence="4">
    <location>
        <begin position="42"/>
        <end position="85"/>
    </location>
</feature>
<dbReference type="AlphaFoldDB" id="A0A7D8UPF7"/>
<feature type="compositionally biased region" description="Low complexity" evidence="4">
    <location>
        <begin position="122"/>
        <end position="139"/>
    </location>
</feature>
<feature type="region of interest" description="Disordered" evidence="4">
    <location>
        <begin position="121"/>
        <end position="164"/>
    </location>
</feature>
<dbReference type="PANTHER" id="PTHR41237:SF1">
    <property type="entry name" value="SMALL RIBOSOMAL SUBUNIT PROTEIN BS21M"/>
    <property type="match status" value="1"/>
</dbReference>
<reference evidence="5 6" key="1">
    <citation type="submission" date="2018-05" db="EMBL/GenBank/DDBJ databases">
        <title>Whole genome sequencing for identification of molecular markers to develop diagnostic detection tools for the regulated plant pathogen Lachnellula willkommii.</title>
        <authorList>
            <person name="Giroux E."/>
            <person name="Bilodeau G."/>
        </authorList>
    </citation>
    <scope>NUCLEOTIDE SEQUENCE [LARGE SCALE GENOMIC DNA]</scope>
    <source>
        <strain evidence="5 6">CBS 625.97</strain>
    </source>
</reference>
<evidence type="ECO:0000313" key="6">
    <source>
        <dbReference type="Proteomes" id="UP000481288"/>
    </source>
</evidence>
<gene>
    <name evidence="5" type="primary">mrp21</name>
    <name evidence="5" type="ORF">LCER1_G004660</name>
</gene>
<comment type="caution">
    <text evidence="5">The sequence shown here is derived from an EMBL/GenBank/DDBJ whole genome shotgun (WGS) entry which is preliminary data.</text>
</comment>
<dbReference type="PANTHER" id="PTHR41237">
    <property type="entry name" value="37S RIBOSOMAL PROTEIN MRP21, MITOCHONDRIAL"/>
    <property type="match status" value="1"/>
</dbReference>
<evidence type="ECO:0000256" key="3">
    <source>
        <dbReference type="ARBA" id="ARBA00023274"/>
    </source>
</evidence>
<protein>
    <submittedName>
        <fullName evidence="5">37S ribosomal protein mrp21, mitochondrial</fullName>
    </submittedName>
</protein>
<sequence length="272" mass="30122">MELRRAADALIRSNASPLSNLLIPSSNIRWASQRQLTPKYTCAPPSRRNFGTSNRRNAIRPAVTSAPPTAPESDSTTEEASKDPHAKDDIIEQLSDNLWAQRPSQATSSLFPKLSPLQTAIRSSGTDSSSLLSGYSRASQNRAPDSGRFDLSRMMDPPSSSIGGPGPLSIDLMQNLDGIAPPAPVRKVPLRLNPSMGRHVSVTQTVDVGRAFKMVDMNCSRNKIKGDSNRQRFHERPGLKRKRLASQRWRVRFQAGFRATVNRVKQLKRQGW</sequence>
<accession>A0A7D8UPF7</accession>
<dbReference type="InterPro" id="IPR001911">
    <property type="entry name" value="Ribosomal_bS21"/>
</dbReference>
<organism evidence="5 6">
    <name type="scientific">Lachnellula cervina</name>
    <dbReference type="NCBI Taxonomy" id="1316786"/>
    <lineage>
        <taxon>Eukaryota</taxon>
        <taxon>Fungi</taxon>
        <taxon>Dikarya</taxon>
        <taxon>Ascomycota</taxon>
        <taxon>Pezizomycotina</taxon>
        <taxon>Leotiomycetes</taxon>
        <taxon>Helotiales</taxon>
        <taxon>Lachnaceae</taxon>
        <taxon>Lachnellula</taxon>
    </lineage>
</organism>
<dbReference type="Pfam" id="PF01165">
    <property type="entry name" value="Ribosomal_S21"/>
    <property type="match status" value="1"/>
</dbReference>
<evidence type="ECO:0000313" key="5">
    <source>
        <dbReference type="EMBL" id="TVY54039.1"/>
    </source>
</evidence>
<dbReference type="OrthoDB" id="2501249at2759"/>
<dbReference type="InterPro" id="IPR052837">
    <property type="entry name" value="Mitoribosomal_bS21"/>
</dbReference>
<name>A0A7D8UPF7_9HELO</name>
<proteinExistence type="inferred from homology"/>